<dbReference type="SUPFAM" id="SSF53448">
    <property type="entry name" value="Nucleotide-diphospho-sugar transferases"/>
    <property type="match status" value="1"/>
</dbReference>
<dbReference type="Gene3D" id="3.90.550.10">
    <property type="entry name" value="Spore Coat Polysaccharide Biosynthesis Protein SpsA, Chain A"/>
    <property type="match status" value="1"/>
</dbReference>
<evidence type="ECO:0000256" key="5">
    <source>
        <dbReference type="SAM" id="Phobius"/>
    </source>
</evidence>
<evidence type="ECO:0000256" key="1">
    <source>
        <dbReference type="ARBA" id="ARBA00006739"/>
    </source>
</evidence>
<keyword evidence="8" id="KW-1185">Reference proteome</keyword>
<keyword evidence="5" id="KW-0472">Membrane</keyword>
<dbReference type="InterPro" id="IPR001173">
    <property type="entry name" value="Glyco_trans_2-like"/>
</dbReference>
<keyword evidence="5" id="KW-0812">Transmembrane</keyword>
<comment type="similarity">
    <text evidence="1">Belongs to the glycosyltransferase 2 family.</text>
</comment>
<feature type="domain" description="Glycosyltransferase 2-like" evidence="6">
    <location>
        <begin position="199"/>
        <end position="364"/>
    </location>
</feature>
<feature type="transmembrane region" description="Helical" evidence="5">
    <location>
        <begin position="504"/>
        <end position="529"/>
    </location>
</feature>
<feature type="transmembrane region" description="Helical" evidence="5">
    <location>
        <begin position="442"/>
        <end position="466"/>
    </location>
</feature>
<accession>A0ABV9YGY3</accession>
<evidence type="ECO:0000256" key="3">
    <source>
        <dbReference type="ARBA" id="ARBA00022679"/>
    </source>
</evidence>
<evidence type="ECO:0000313" key="7">
    <source>
        <dbReference type="EMBL" id="MFC5062093.1"/>
    </source>
</evidence>
<dbReference type="RefSeq" id="WP_378035443.1">
    <property type="nucleotide sequence ID" value="NZ_JBHSIV010000006.1"/>
</dbReference>
<dbReference type="PANTHER" id="PTHR43630:SF1">
    <property type="entry name" value="POLY-BETA-1,6-N-ACETYL-D-GLUCOSAMINE SYNTHASE"/>
    <property type="match status" value="1"/>
</dbReference>
<feature type="compositionally biased region" description="Low complexity" evidence="4">
    <location>
        <begin position="89"/>
        <end position="139"/>
    </location>
</feature>
<feature type="region of interest" description="Disordered" evidence="4">
    <location>
        <begin position="1"/>
        <end position="155"/>
    </location>
</feature>
<sequence length="539" mass="58048">MSQTAVRSGEVASPDDAPTGRLPRARRARHRADRLTVADLLAAQASGTAPPVRRVPTTSGVPAPRDADRSALTFTPARPPASPSGLTFTAPRATTTAPPAPTSAPGHRAAPAPAPAHRAAPVPAPAHRAAPAPARRSTPAPAPTPARRAESEPATVLLAPRSNPVRAAAPVAAPAPSPAATPARASWRRADTAVTTLVVLVPAHDEEAGIADTVEGLLAQEMPDGLRISGIVVVADNCTDRTVEIARRYPVEVIETRGNTEKKAGALNEGWRRAARDADLVLTMDADTVLRPGCAAAMAEELQRNTALGAVCARYWAAPGRGLAWRLQRLEYSRYDDLRELRGWRVSVASGAAAMYRREALDEVAVHRSAGPWDGSSLIEDYALTLDLKTAGWTVGAARGAHVLTHPPTSFRELWVQRLRWGRGGMDECLKRGWTRATRKDILSYGLFVLSVFFRLLFVTMLVLMITHAVPFRYALIGLIPLGVMWLERVTSMWRLPGRTGTDVAIVAVLVVEDLYGFFLEFCAVVAAWRCLFARRQGW</sequence>
<protein>
    <submittedName>
        <fullName evidence="7">Glycosyltransferase</fullName>
        <ecNumber evidence="7">2.4.-.-</ecNumber>
    </submittedName>
</protein>
<evidence type="ECO:0000256" key="2">
    <source>
        <dbReference type="ARBA" id="ARBA00022676"/>
    </source>
</evidence>
<comment type="caution">
    <text evidence="7">The sequence shown here is derived from an EMBL/GenBank/DDBJ whole genome shotgun (WGS) entry which is preliminary data.</text>
</comment>
<dbReference type="GO" id="GO:0016757">
    <property type="term" value="F:glycosyltransferase activity"/>
    <property type="evidence" value="ECO:0007669"/>
    <property type="project" value="UniProtKB-KW"/>
</dbReference>
<name>A0ABV9YGY3_9PSEU</name>
<keyword evidence="5" id="KW-1133">Transmembrane helix</keyword>
<dbReference type="Pfam" id="PF00535">
    <property type="entry name" value="Glycos_transf_2"/>
    <property type="match status" value="1"/>
</dbReference>
<evidence type="ECO:0000256" key="4">
    <source>
        <dbReference type="SAM" id="MobiDB-lite"/>
    </source>
</evidence>
<dbReference type="InterPro" id="IPR029044">
    <property type="entry name" value="Nucleotide-diphossugar_trans"/>
</dbReference>
<keyword evidence="3 7" id="KW-0808">Transferase</keyword>
<dbReference type="Proteomes" id="UP001595947">
    <property type="component" value="Unassembled WGS sequence"/>
</dbReference>
<gene>
    <name evidence="7" type="ORF">ACFPBZ_07745</name>
</gene>
<dbReference type="CDD" id="cd06423">
    <property type="entry name" value="CESA_like"/>
    <property type="match status" value="1"/>
</dbReference>
<evidence type="ECO:0000313" key="8">
    <source>
        <dbReference type="Proteomes" id="UP001595947"/>
    </source>
</evidence>
<organism evidence="7 8">
    <name type="scientific">Actinomycetospora atypica</name>
    <dbReference type="NCBI Taxonomy" id="1290095"/>
    <lineage>
        <taxon>Bacteria</taxon>
        <taxon>Bacillati</taxon>
        <taxon>Actinomycetota</taxon>
        <taxon>Actinomycetes</taxon>
        <taxon>Pseudonocardiales</taxon>
        <taxon>Pseudonocardiaceae</taxon>
        <taxon>Actinomycetospora</taxon>
    </lineage>
</organism>
<dbReference type="PANTHER" id="PTHR43630">
    <property type="entry name" value="POLY-BETA-1,6-N-ACETYL-D-GLUCOSAMINE SYNTHASE"/>
    <property type="match status" value="1"/>
</dbReference>
<feature type="transmembrane region" description="Helical" evidence="5">
    <location>
        <begin position="472"/>
        <end position="492"/>
    </location>
</feature>
<proteinExistence type="inferred from homology"/>
<evidence type="ECO:0000259" key="6">
    <source>
        <dbReference type="Pfam" id="PF00535"/>
    </source>
</evidence>
<dbReference type="EMBL" id="JBHSIV010000006">
    <property type="protein sequence ID" value="MFC5062093.1"/>
    <property type="molecule type" value="Genomic_DNA"/>
</dbReference>
<keyword evidence="2 7" id="KW-0328">Glycosyltransferase</keyword>
<dbReference type="EC" id="2.4.-.-" evidence="7"/>
<reference evidence="8" key="1">
    <citation type="journal article" date="2019" name="Int. J. Syst. Evol. Microbiol.">
        <title>The Global Catalogue of Microorganisms (GCM) 10K type strain sequencing project: providing services to taxonomists for standard genome sequencing and annotation.</title>
        <authorList>
            <consortium name="The Broad Institute Genomics Platform"/>
            <consortium name="The Broad Institute Genome Sequencing Center for Infectious Disease"/>
            <person name="Wu L."/>
            <person name="Ma J."/>
        </authorList>
    </citation>
    <scope>NUCLEOTIDE SEQUENCE [LARGE SCALE GENOMIC DNA]</scope>
    <source>
        <strain evidence="8">CGMCC 4.7093</strain>
    </source>
</reference>
<feature type="compositionally biased region" description="Basic residues" evidence="4">
    <location>
        <begin position="23"/>
        <end position="32"/>
    </location>
</feature>